<evidence type="ECO:0000313" key="1">
    <source>
        <dbReference type="EMBL" id="CAG7727179.1"/>
    </source>
</evidence>
<proteinExistence type="predicted"/>
<protein>
    <submittedName>
        <fullName evidence="1">Uncharacterized protein</fullName>
    </submittedName>
</protein>
<sequence>MEFCKECNCDVDSLMDHIYVVHTDYTEFFLDDPFKDKEGKVCQRHSKKDEGDLYAASKHTKYVKKMAVVRRSVKRLQNYYHGMSKDLFT</sequence>
<dbReference type="EMBL" id="CAJVCH010144947">
    <property type="protein sequence ID" value="CAG7727179.1"/>
    <property type="molecule type" value="Genomic_DNA"/>
</dbReference>
<gene>
    <name evidence="1" type="ORF">AFUS01_LOCUS16035</name>
</gene>
<organism evidence="1 2">
    <name type="scientific">Allacma fusca</name>
    <dbReference type="NCBI Taxonomy" id="39272"/>
    <lineage>
        <taxon>Eukaryota</taxon>
        <taxon>Metazoa</taxon>
        <taxon>Ecdysozoa</taxon>
        <taxon>Arthropoda</taxon>
        <taxon>Hexapoda</taxon>
        <taxon>Collembola</taxon>
        <taxon>Symphypleona</taxon>
        <taxon>Sminthuridae</taxon>
        <taxon>Allacma</taxon>
    </lineage>
</organism>
<dbReference type="Proteomes" id="UP000708208">
    <property type="component" value="Unassembled WGS sequence"/>
</dbReference>
<accession>A0A8J2JZV8</accession>
<name>A0A8J2JZV8_9HEXA</name>
<evidence type="ECO:0000313" key="2">
    <source>
        <dbReference type="Proteomes" id="UP000708208"/>
    </source>
</evidence>
<keyword evidence="2" id="KW-1185">Reference proteome</keyword>
<dbReference type="AlphaFoldDB" id="A0A8J2JZV8"/>
<comment type="caution">
    <text evidence="1">The sequence shown here is derived from an EMBL/GenBank/DDBJ whole genome shotgun (WGS) entry which is preliminary data.</text>
</comment>
<reference evidence="1" key="1">
    <citation type="submission" date="2021-06" db="EMBL/GenBank/DDBJ databases">
        <authorList>
            <person name="Hodson N. C."/>
            <person name="Mongue J. A."/>
            <person name="Jaron S. K."/>
        </authorList>
    </citation>
    <scope>NUCLEOTIDE SEQUENCE</scope>
</reference>